<dbReference type="PIRSF" id="PIRSF012524">
    <property type="entry name" value="YitL_S1"/>
    <property type="match status" value="1"/>
</dbReference>
<sequence length="281" mass="31728">MSIIGQFASLKVAKIVDFGVYLQGEDESLILLPTRYVPPKTQLDDTIKVFIYRDSENRIIATTLIPYATVGEFAYLKVKTVNNLGAFLDWGIAKDLFVPFSEQKDNMQVGYSYLIFVYLDNASGRIVGTAKIENVLRDVETSYAEGDEIEILIGRRNDLGYQVLISNDALGMLYQNEIFEPVRCGDVRKAYIKKIRPDGKIDVCLQKQGYENKIPDSGEQILSQLKKEDGFLPLNDKSSPEDIYHLLNMSKKNFKKAVGLLYKQKLITIEDSGIFLVKGAK</sequence>
<evidence type="ECO:0000313" key="5">
    <source>
        <dbReference type="Proteomes" id="UP000233618"/>
    </source>
</evidence>
<dbReference type="AlphaFoldDB" id="A0A2N3I123"/>
<dbReference type="Proteomes" id="UP000233618">
    <property type="component" value="Unassembled WGS sequence"/>
</dbReference>
<protein>
    <submittedName>
        <fullName evidence="4">GntR family transcriptional regulator</fullName>
    </submittedName>
</protein>
<proteinExistence type="inferred from homology"/>
<dbReference type="EMBL" id="MVDE01000026">
    <property type="protein sequence ID" value="PKQ64020.1"/>
    <property type="molecule type" value="Genomic_DNA"/>
</dbReference>
<organism evidence="4 5">
    <name type="scientific">Labilibaculum manganireducens</name>
    <dbReference type="NCBI Taxonomy" id="1940525"/>
    <lineage>
        <taxon>Bacteria</taxon>
        <taxon>Pseudomonadati</taxon>
        <taxon>Bacteroidota</taxon>
        <taxon>Bacteroidia</taxon>
        <taxon>Marinilabiliales</taxon>
        <taxon>Marinifilaceae</taxon>
        <taxon>Labilibaculum</taxon>
    </lineage>
</organism>
<gene>
    <name evidence="4" type="ORF">BZG01_15090</name>
</gene>
<dbReference type="PANTHER" id="PTHR37296">
    <property type="entry name" value="CONSERVED VIRULENCE FACTOR B"/>
    <property type="match status" value="1"/>
</dbReference>
<evidence type="ECO:0000313" key="4">
    <source>
        <dbReference type="EMBL" id="PKQ64020.1"/>
    </source>
</evidence>
<dbReference type="PANTHER" id="PTHR37296:SF1">
    <property type="entry name" value="CONSERVED VIRULENCE FACTOR B"/>
    <property type="match status" value="1"/>
</dbReference>
<dbReference type="InterPro" id="IPR039566">
    <property type="entry name" value="CvfB_S1_st"/>
</dbReference>
<comment type="similarity">
    <text evidence="1">Belongs to the CvfB family.</text>
</comment>
<dbReference type="InterPro" id="IPR012340">
    <property type="entry name" value="NA-bd_OB-fold"/>
</dbReference>
<keyword evidence="5" id="KW-1185">Reference proteome</keyword>
<feature type="domain" description="Conserved virulence factor B first S1" evidence="2">
    <location>
        <begin position="4"/>
        <end position="63"/>
    </location>
</feature>
<name>A0A2N3I123_9BACT</name>
<dbReference type="Pfam" id="PF17783">
    <property type="entry name" value="WHD_CvfB"/>
    <property type="match status" value="1"/>
</dbReference>
<evidence type="ECO:0000259" key="2">
    <source>
        <dbReference type="Pfam" id="PF13509"/>
    </source>
</evidence>
<dbReference type="Gene3D" id="2.40.50.140">
    <property type="entry name" value="Nucleic acid-binding proteins"/>
    <property type="match status" value="1"/>
</dbReference>
<dbReference type="InterPro" id="IPR036388">
    <property type="entry name" value="WH-like_DNA-bd_sf"/>
</dbReference>
<dbReference type="Pfam" id="PF13509">
    <property type="entry name" value="S1_2"/>
    <property type="match status" value="2"/>
</dbReference>
<accession>A0A2N3I123</accession>
<dbReference type="Gene3D" id="1.10.10.10">
    <property type="entry name" value="Winged helix-like DNA-binding domain superfamily/Winged helix DNA-binding domain"/>
    <property type="match status" value="1"/>
</dbReference>
<feature type="domain" description="Conserved virulence factor B first S1" evidence="2">
    <location>
        <begin position="70"/>
        <end position="129"/>
    </location>
</feature>
<reference evidence="4 5" key="1">
    <citation type="journal article" date="2017" name="Front. Microbiol.">
        <title>Labilibaculum manganireducens gen. nov., sp. nov. and Labilibaculum filiforme sp. nov., Novel Bacteroidetes Isolated from Subsurface Sediments of the Baltic Sea.</title>
        <authorList>
            <person name="Vandieken V."/>
            <person name="Marshall I.P."/>
            <person name="Niemann H."/>
            <person name="Engelen B."/>
            <person name="Cypionka H."/>
        </authorList>
    </citation>
    <scope>NUCLEOTIDE SEQUENCE [LARGE SCALE GENOMIC DNA]</scope>
    <source>
        <strain evidence="4 5">59.10-2M</strain>
    </source>
</reference>
<comment type="caution">
    <text evidence="4">The sequence shown here is derived from an EMBL/GenBank/DDBJ whole genome shotgun (WGS) entry which is preliminary data.</text>
</comment>
<evidence type="ECO:0000259" key="3">
    <source>
        <dbReference type="Pfam" id="PF17783"/>
    </source>
</evidence>
<dbReference type="InterPro" id="IPR040764">
    <property type="entry name" value="CvfB_WH"/>
</dbReference>
<feature type="domain" description="Conserved virulence factor B-like winged helix" evidence="3">
    <location>
        <begin position="219"/>
        <end position="276"/>
    </location>
</feature>
<dbReference type="InterPro" id="IPR014464">
    <property type="entry name" value="CvfB_fam"/>
</dbReference>
<evidence type="ECO:0000256" key="1">
    <source>
        <dbReference type="PIRNR" id="PIRNR012524"/>
    </source>
</evidence>